<dbReference type="GO" id="GO:0016765">
    <property type="term" value="F:transferase activity, transferring alkyl or aryl (other than methyl) groups"/>
    <property type="evidence" value="ECO:0007669"/>
    <property type="project" value="UniProtKB-UniRule"/>
</dbReference>
<comment type="function">
    <text evidence="3">Catalyzes carboxymethyl transfer from carboxy-S-adenosyl-L-methionine (Cx-SAM) to 5-hydroxyuridine (ho5U) to form 5-carboxymethoxyuridine (cmo5U) at position 34 in tRNAs.</text>
</comment>
<feature type="binding site" evidence="3">
    <location>
        <position position="123"/>
    </location>
    <ligand>
        <name>carboxy-S-adenosyl-L-methionine</name>
        <dbReference type="ChEBI" id="CHEBI:134278"/>
    </ligand>
</feature>
<organism evidence="4 5">
    <name type="scientific">Aeromonas sobria</name>
    <dbReference type="NCBI Taxonomy" id="646"/>
    <lineage>
        <taxon>Bacteria</taxon>
        <taxon>Pseudomonadati</taxon>
        <taxon>Pseudomonadota</taxon>
        <taxon>Gammaproteobacteria</taxon>
        <taxon>Aeromonadales</taxon>
        <taxon>Aeromonadaceae</taxon>
        <taxon>Aeromonas</taxon>
    </lineage>
</organism>
<dbReference type="Pfam" id="PF08003">
    <property type="entry name" value="Methyltransf_9"/>
    <property type="match status" value="1"/>
</dbReference>
<evidence type="ECO:0000256" key="2">
    <source>
        <dbReference type="ARBA" id="ARBA00022694"/>
    </source>
</evidence>
<comment type="subunit">
    <text evidence="3">Homotetramer.</text>
</comment>
<feature type="binding site" evidence="3">
    <location>
        <begin position="170"/>
        <end position="172"/>
    </location>
    <ligand>
        <name>carboxy-S-adenosyl-L-methionine</name>
        <dbReference type="ChEBI" id="CHEBI:134278"/>
    </ligand>
</feature>
<dbReference type="InterPro" id="IPR010017">
    <property type="entry name" value="CmoB"/>
</dbReference>
<keyword evidence="2 3" id="KW-0819">tRNA processing</keyword>
<dbReference type="EMBL" id="NQMM01000021">
    <property type="protein sequence ID" value="PKQ80203.1"/>
    <property type="molecule type" value="Genomic_DNA"/>
</dbReference>
<comment type="caution">
    <text evidence="4">The sequence shown here is derived from an EMBL/GenBank/DDBJ whole genome shotgun (WGS) entry which is preliminary data.</text>
</comment>
<dbReference type="Gene3D" id="3.40.50.150">
    <property type="entry name" value="Vaccinia Virus protein VP39"/>
    <property type="match status" value="1"/>
</dbReference>
<dbReference type="CDD" id="cd02440">
    <property type="entry name" value="AdoMet_MTases"/>
    <property type="match status" value="1"/>
</dbReference>
<evidence type="ECO:0000313" key="4">
    <source>
        <dbReference type="EMBL" id="PKQ80203.1"/>
    </source>
</evidence>
<dbReference type="InterPro" id="IPR027555">
    <property type="entry name" value="Mo5U34_MeTrfas-like"/>
</dbReference>
<feature type="binding site" evidence="3">
    <location>
        <position position="128"/>
    </location>
    <ligand>
        <name>carboxy-S-adenosyl-L-methionine</name>
        <dbReference type="ChEBI" id="CHEBI:134278"/>
    </ligand>
</feature>
<feature type="binding site" evidence="3">
    <location>
        <position position="148"/>
    </location>
    <ligand>
        <name>carboxy-S-adenosyl-L-methionine</name>
        <dbReference type="ChEBI" id="CHEBI:134278"/>
    </ligand>
</feature>
<dbReference type="GO" id="GO:0008168">
    <property type="term" value="F:methyltransferase activity"/>
    <property type="evidence" value="ECO:0007669"/>
    <property type="project" value="TreeGrafter"/>
</dbReference>
<accession>A0A2N3J366</accession>
<keyword evidence="5" id="KW-1185">Reference proteome</keyword>
<comment type="similarity">
    <text evidence="3">Belongs to the class I-like SAM-binding methyltransferase superfamily. CmoB family.</text>
</comment>
<evidence type="ECO:0000256" key="3">
    <source>
        <dbReference type="HAMAP-Rule" id="MF_01590"/>
    </source>
</evidence>
<feature type="binding site" evidence="3">
    <location>
        <position position="214"/>
    </location>
    <ligand>
        <name>carboxy-S-adenosyl-L-methionine</name>
        <dbReference type="ChEBI" id="CHEBI:134278"/>
    </ligand>
</feature>
<evidence type="ECO:0000256" key="1">
    <source>
        <dbReference type="ARBA" id="ARBA00022679"/>
    </source>
</evidence>
<dbReference type="GO" id="GO:0002098">
    <property type="term" value="P:tRNA wobble uridine modification"/>
    <property type="evidence" value="ECO:0007669"/>
    <property type="project" value="InterPro"/>
</dbReference>
<dbReference type="Proteomes" id="UP000233467">
    <property type="component" value="Unassembled WGS sequence"/>
</dbReference>
<sequence length="343" mass="39378">MLQFRLHDCHQIQRAHPAMIDFANFYQLIAKNRLSHWLHTLPAQLHTWQHDNQHGDLPRWNRALNKLPVVSPGNVELKSRVEIGSAESLGEGERKKVESLLRHFMPWRKGPFTVHGIHIDTEWRSDWKWDRVLPHISPLAGRYVLDVGCGSGYHLWRMVGEGAKLAVGIDPSPLFLCQFEAIRHFNGGDQRAHLLPLGIQELPELRAFDTVFSMGVLYHRKSPIEHIEQLRNQLKDDGELVLETLVVDGGVNEVLVPTDRYGKMRNVWFIPSSSALKLWVERCGFTDVRIVDENMTSTDEQRRTDWMINESLSDYLDPDNPALTVEGHPAPKRAVLIARKAKD</sequence>
<dbReference type="InterPro" id="IPR029063">
    <property type="entry name" value="SAM-dependent_MTases_sf"/>
</dbReference>
<gene>
    <name evidence="3" type="primary">cmoB</name>
    <name evidence="4" type="ORF">CJP16_07660</name>
</gene>
<dbReference type="PANTHER" id="PTHR43464">
    <property type="entry name" value="METHYLTRANSFERASE"/>
    <property type="match status" value="1"/>
</dbReference>
<proteinExistence type="inferred from homology"/>
<protein>
    <recommendedName>
        <fullName evidence="3">tRNA U34 carboxymethyltransferase</fullName>
        <ecNumber evidence="3">2.5.1.-</ecNumber>
    </recommendedName>
</protein>
<dbReference type="NCBIfam" id="TIGR00452">
    <property type="entry name" value="tRNA 5-methoxyuridine(34)/uridine 5-oxyacetic acid(34) synthase CmoB"/>
    <property type="match status" value="1"/>
</dbReference>
<dbReference type="EC" id="2.5.1.-" evidence="3"/>
<dbReference type="AlphaFoldDB" id="A0A2N3J366"/>
<evidence type="ECO:0000313" key="5">
    <source>
        <dbReference type="Proteomes" id="UP000233467"/>
    </source>
</evidence>
<comment type="caution">
    <text evidence="3">Lacks conserved residue(s) required for the propagation of feature annotation.</text>
</comment>
<dbReference type="HAMAP" id="MF_01590">
    <property type="entry name" value="tRNA_carboxymethyltr_CmoB"/>
    <property type="match status" value="1"/>
</dbReference>
<dbReference type="SUPFAM" id="SSF53335">
    <property type="entry name" value="S-adenosyl-L-methionine-dependent methyltransferases"/>
    <property type="match status" value="1"/>
</dbReference>
<dbReference type="NCBIfam" id="NF011650">
    <property type="entry name" value="PRK15068.1"/>
    <property type="match status" value="1"/>
</dbReference>
<feature type="binding site" evidence="3">
    <location>
        <position position="333"/>
    </location>
    <ligand>
        <name>carboxy-S-adenosyl-L-methionine</name>
        <dbReference type="ChEBI" id="CHEBI:134278"/>
    </ligand>
</feature>
<keyword evidence="1 3" id="KW-0808">Transferase</keyword>
<feature type="binding site" evidence="3">
    <location>
        <position position="218"/>
    </location>
    <ligand>
        <name>carboxy-S-adenosyl-L-methionine</name>
        <dbReference type="ChEBI" id="CHEBI:134278"/>
    </ligand>
</feature>
<dbReference type="PANTHER" id="PTHR43464:SF95">
    <property type="entry name" value="TRNA U34 CARBOXYMETHYLTRANSFERASE"/>
    <property type="match status" value="1"/>
</dbReference>
<name>A0A2N3J366_AERSO</name>
<comment type="catalytic activity">
    <reaction evidence="3">
        <text>carboxy-S-adenosyl-L-methionine + 5-hydroxyuridine(34) in tRNA = 5-carboxymethoxyuridine(34) in tRNA + S-adenosyl-L-homocysteine + H(+)</text>
        <dbReference type="Rhea" id="RHEA:52848"/>
        <dbReference type="Rhea" id="RHEA-COMP:13381"/>
        <dbReference type="Rhea" id="RHEA-COMP:13383"/>
        <dbReference type="ChEBI" id="CHEBI:15378"/>
        <dbReference type="ChEBI" id="CHEBI:57856"/>
        <dbReference type="ChEBI" id="CHEBI:134278"/>
        <dbReference type="ChEBI" id="CHEBI:136877"/>
        <dbReference type="ChEBI" id="CHEBI:136879"/>
    </reaction>
</comment>
<reference evidence="4 5" key="1">
    <citation type="journal article" date="2017" name="Front. Microbiol.">
        <title>Strong Genomic and Phenotypic Heterogeneity in the Aeromonas sobria Species Complex.</title>
        <authorList>
            <person name="Gauthier J."/>
            <person name="Vincent A.T."/>
            <person name="Charette S.J."/>
            <person name="Derome N."/>
        </authorList>
    </citation>
    <scope>NUCLEOTIDE SEQUENCE [LARGE SCALE GENOMIC DNA]</scope>
    <source>
        <strain evidence="4 5">TM18</strain>
    </source>
</reference>
<feature type="binding site" evidence="3">
    <location>
        <position position="109"/>
    </location>
    <ligand>
        <name>carboxy-S-adenosyl-L-methionine</name>
        <dbReference type="ChEBI" id="CHEBI:134278"/>
    </ligand>
</feature>